<proteinExistence type="predicted"/>
<sequence length="293" mass="33700">MHEYDKGSKWLIQHHGDAILWFAGIRDLVEWRAMHAELVQPRRFPDALLEARRAGQEKARLYIIEIATYAEPRVAEQAVRDACLVYLHQGKLPEVLVVILSRRRPRRPARSADLRSEQVWTRLQMTWRTIELWKLPAEELLQAGDVGLIPWVPLCRFDGPPAPIFRRCRERIDREAPPGERENLLVVSQILASLRYTDERLFQLFGGREAMIESPLLLKLKDEWTHEAAHEAACKSIIEFLQARFGPEAAGLRSDLDAIEDPTRLSELTRAAATCTGLKHFRSHLREATEGKP</sequence>
<dbReference type="AlphaFoldDB" id="A0A5B9WBY5"/>
<dbReference type="PANTHER" id="PTHR34613:SF1">
    <property type="entry name" value="SLL6017 PROTEIN"/>
    <property type="match status" value="1"/>
</dbReference>
<evidence type="ECO:0000313" key="2">
    <source>
        <dbReference type="Proteomes" id="UP000324233"/>
    </source>
</evidence>
<dbReference type="OrthoDB" id="1804564at2"/>
<dbReference type="KEGG" id="agv:OJF2_61260"/>
<dbReference type="RefSeq" id="WP_148597081.1">
    <property type="nucleotide sequence ID" value="NZ_CP042997.1"/>
</dbReference>
<accession>A0A5B9WBY5</accession>
<protein>
    <submittedName>
        <fullName evidence="1">Uncharacterized protein</fullName>
    </submittedName>
</protein>
<dbReference type="PANTHER" id="PTHR34613">
    <property type="entry name" value="SLL0800 PROTEIN"/>
    <property type="match status" value="1"/>
</dbReference>
<reference evidence="1 2" key="1">
    <citation type="submission" date="2019-08" db="EMBL/GenBank/DDBJ databases">
        <title>Deep-cultivation of Planctomycetes and their phenomic and genomic characterization uncovers novel biology.</title>
        <authorList>
            <person name="Wiegand S."/>
            <person name="Jogler M."/>
            <person name="Boedeker C."/>
            <person name="Pinto D."/>
            <person name="Vollmers J."/>
            <person name="Rivas-Marin E."/>
            <person name="Kohn T."/>
            <person name="Peeters S.H."/>
            <person name="Heuer A."/>
            <person name="Rast P."/>
            <person name="Oberbeckmann S."/>
            <person name="Bunk B."/>
            <person name="Jeske O."/>
            <person name="Meyerdierks A."/>
            <person name="Storesund J.E."/>
            <person name="Kallscheuer N."/>
            <person name="Luecker S."/>
            <person name="Lage O.M."/>
            <person name="Pohl T."/>
            <person name="Merkel B.J."/>
            <person name="Hornburger P."/>
            <person name="Mueller R.-W."/>
            <person name="Bruemmer F."/>
            <person name="Labrenz M."/>
            <person name="Spormann A.M."/>
            <person name="Op den Camp H."/>
            <person name="Overmann J."/>
            <person name="Amann R."/>
            <person name="Jetten M.S.M."/>
            <person name="Mascher T."/>
            <person name="Medema M.H."/>
            <person name="Devos D.P."/>
            <person name="Kaster A.-K."/>
            <person name="Ovreas L."/>
            <person name="Rohde M."/>
            <person name="Galperin M.Y."/>
            <person name="Jogler C."/>
        </authorList>
    </citation>
    <scope>NUCLEOTIDE SEQUENCE [LARGE SCALE GENOMIC DNA]</scope>
    <source>
        <strain evidence="1 2">OJF2</strain>
    </source>
</reference>
<keyword evidence="2" id="KW-1185">Reference proteome</keyword>
<dbReference type="Proteomes" id="UP000324233">
    <property type="component" value="Chromosome"/>
</dbReference>
<evidence type="ECO:0000313" key="1">
    <source>
        <dbReference type="EMBL" id="QEH37535.1"/>
    </source>
</evidence>
<dbReference type="EMBL" id="CP042997">
    <property type="protein sequence ID" value="QEH37535.1"/>
    <property type="molecule type" value="Genomic_DNA"/>
</dbReference>
<name>A0A5B9WBY5_9BACT</name>
<gene>
    <name evidence="1" type="ORF">OJF2_61260</name>
</gene>
<organism evidence="1 2">
    <name type="scientific">Aquisphaera giovannonii</name>
    <dbReference type="NCBI Taxonomy" id="406548"/>
    <lineage>
        <taxon>Bacteria</taxon>
        <taxon>Pseudomonadati</taxon>
        <taxon>Planctomycetota</taxon>
        <taxon>Planctomycetia</taxon>
        <taxon>Isosphaerales</taxon>
        <taxon>Isosphaeraceae</taxon>
        <taxon>Aquisphaera</taxon>
    </lineage>
</organism>